<dbReference type="PIRSF" id="PIRSF005384">
    <property type="entry name" value="RpiB_LacA_B"/>
    <property type="match status" value="1"/>
</dbReference>
<reference evidence="3" key="1">
    <citation type="submission" date="2017-09" db="EMBL/GenBank/DDBJ databases">
        <title>Depth-based differentiation of microbial function through sediment-hosted aquifers and enrichment of novel symbionts in the deep terrestrial subsurface.</title>
        <authorList>
            <person name="Probst A.J."/>
            <person name="Ladd B."/>
            <person name="Jarett J.K."/>
            <person name="Geller-Mcgrath D.E."/>
            <person name="Sieber C.M.K."/>
            <person name="Emerson J.B."/>
            <person name="Anantharaman K."/>
            <person name="Thomas B.C."/>
            <person name="Malmstrom R."/>
            <person name="Stieglmeier M."/>
            <person name="Klingl A."/>
            <person name="Woyke T."/>
            <person name="Ryan C.M."/>
            <person name="Banfield J.F."/>
        </authorList>
    </citation>
    <scope>NUCLEOTIDE SEQUENCE [LARGE SCALE GENOMIC DNA]</scope>
</reference>
<comment type="similarity">
    <text evidence="1">Belongs to the LacAB/RpiB family.</text>
</comment>
<dbReference type="InterPro" id="IPR036569">
    <property type="entry name" value="RpiB_LacA_LacB_sf"/>
</dbReference>
<dbReference type="InterPro" id="IPR003500">
    <property type="entry name" value="RpiB_LacA_LacB"/>
</dbReference>
<dbReference type="Proteomes" id="UP000229530">
    <property type="component" value="Unassembled WGS sequence"/>
</dbReference>
<dbReference type="EMBL" id="PFBE01000038">
    <property type="protein sequence ID" value="PIT91578.1"/>
    <property type="molecule type" value="Genomic_DNA"/>
</dbReference>
<organism evidence="2 3">
    <name type="scientific">Candidatus Jorgensenbacteria bacterium CG10_big_fil_rev_8_21_14_0_10_54_38</name>
    <dbReference type="NCBI Taxonomy" id="1974593"/>
    <lineage>
        <taxon>Bacteria</taxon>
        <taxon>Candidatus Joergenseniibacteriota</taxon>
    </lineage>
</organism>
<dbReference type="SUPFAM" id="SSF89623">
    <property type="entry name" value="Ribose/Galactose isomerase RpiB/AlsB"/>
    <property type="match status" value="1"/>
</dbReference>
<proteinExistence type="inferred from homology"/>
<comment type="caution">
    <text evidence="2">The sequence shown here is derived from an EMBL/GenBank/DDBJ whole genome shotgun (WGS) entry which is preliminary data.</text>
</comment>
<accession>A0A2M6WFK2</accession>
<dbReference type="GO" id="GO:0009052">
    <property type="term" value="P:pentose-phosphate shunt, non-oxidative branch"/>
    <property type="evidence" value="ECO:0007669"/>
    <property type="project" value="TreeGrafter"/>
</dbReference>
<keyword evidence="2" id="KW-0413">Isomerase</keyword>
<gene>
    <name evidence="2" type="ORF">COU12_02290</name>
</gene>
<sequence length="165" mass="18219">MVIYLGADHRGFELKRYLINFLKGEGYAVADEGSAAYDESDDYPPIAARVAEKISVDYEGNRGILICGSGVGMDVVANKFANVRAALAGTPDQAFDSRNEDDANILCLGANYLDAAATRQIVLTWLTTPFSREPRYARRLKAVADLETKLCVPRDEWQGKPIAWR</sequence>
<dbReference type="GO" id="GO:0004751">
    <property type="term" value="F:ribose-5-phosphate isomerase activity"/>
    <property type="evidence" value="ECO:0007669"/>
    <property type="project" value="UniProtKB-EC"/>
</dbReference>
<dbReference type="EC" id="5.3.1.6" evidence="2"/>
<dbReference type="NCBIfam" id="NF004051">
    <property type="entry name" value="PRK05571.1"/>
    <property type="match status" value="1"/>
</dbReference>
<dbReference type="NCBIfam" id="TIGR00689">
    <property type="entry name" value="rpiB_lacA_lacB"/>
    <property type="match status" value="1"/>
</dbReference>
<evidence type="ECO:0000313" key="3">
    <source>
        <dbReference type="Proteomes" id="UP000229530"/>
    </source>
</evidence>
<name>A0A2M6WFK2_9BACT</name>
<protein>
    <submittedName>
        <fullName evidence="2">Ribose-5-phosphate isomerase</fullName>
        <ecNumber evidence="2">5.3.1.6</ecNumber>
    </submittedName>
</protein>
<dbReference type="PANTHER" id="PTHR30345">
    <property type="entry name" value="RIBOSE-5-PHOSPHATE ISOMERASE B"/>
    <property type="match status" value="1"/>
</dbReference>
<dbReference type="PANTHER" id="PTHR30345:SF0">
    <property type="entry name" value="DNA DAMAGE-REPAIR_TOLERATION PROTEIN DRT102"/>
    <property type="match status" value="1"/>
</dbReference>
<dbReference type="Pfam" id="PF02502">
    <property type="entry name" value="LacAB_rpiB"/>
    <property type="match status" value="1"/>
</dbReference>
<dbReference type="AlphaFoldDB" id="A0A2M6WFK2"/>
<evidence type="ECO:0000256" key="1">
    <source>
        <dbReference type="ARBA" id="ARBA00008754"/>
    </source>
</evidence>
<dbReference type="GO" id="GO:0019316">
    <property type="term" value="P:D-allose catabolic process"/>
    <property type="evidence" value="ECO:0007669"/>
    <property type="project" value="TreeGrafter"/>
</dbReference>
<dbReference type="Gene3D" id="3.40.1400.10">
    <property type="entry name" value="Sugar-phosphate isomerase, RpiB/LacA/LacB"/>
    <property type="match status" value="1"/>
</dbReference>
<evidence type="ECO:0000313" key="2">
    <source>
        <dbReference type="EMBL" id="PIT91578.1"/>
    </source>
</evidence>